<name>B0JS68_MICAN</name>
<feature type="transmembrane region" description="Helical" evidence="1">
    <location>
        <begin position="20"/>
        <end position="42"/>
    </location>
</feature>
<keyword evidence="1" id="KW-0472">Membrane</keyword>
<keyword evidence="1" id="KW-0812">Transmembrane</keyword>
<keyword evidence="1" id="KW-1133">Transmembrane helix</keyword>
<dbReference type="HOGENOM" id="CLU_2880844_0_0_3"/>
<dbReference type="STRING" id="449447.MAE_42040"/>
<dbReference type="EnsemblBacteria" id="BAG04026">
    <property type="protein sequence ID" value="BAG04026"/>
    <property type="gene ID" value="MAE_42040"/>
</dbReference>
<keyword evidence="3" id="KW-1185">Reference proteome</keyword>
<dbReference type="Proteomes" id="UP000001510">
    <property type="component" value="Chromosome"/>
</dbReference>
<protein>
    <submittedName>
        <fullName evidence="2">Uncharacterized protein</fullName>
    </submittedName>
</protein>
<proteinExistence type="predicted"/>
<dbReference type="EMBL" id="AP009552">
    <property type="protein sequence ID" value="BAG04026.1"/>
    <property type="molecule type" value="Genomic_DNA"/>
</dbReference>
<organism evidence="2 3">
    <name type="scientific">Microcystis aeruginosa (strain NIES-843 / IAM M-2473)</name>
    <dbReference type="NCBI Taxonomy" id="449447"/>
    <lineage>
        <taxon>Bacteria</taxon>
        <taxon>Bacillati</taxon>
        <taxon>Cyanobacteriota</taxon>
        <taxon>Cyanophyceae</taxon>
        <taxon>Oscillatoriophycideae</taxon>
        <taxon>Chroococcales</taxon>
        <taxon>Microcystaceae</taxon>
        <taxon>Microcystis</taxon>
    </lineage>
</organism>
<accession>B0JS68</accession>
<dbReference type="PaxDb" id="449447-MAE_42040"/>
<gene>
    <name evidence="2" type="ordered locus">MAE_42040</name>
</gene>
<sequence length="63" mass="7231">MGIVGIEGVERRINWYICTYIYLAISGIHATLGIGFFTFCYLTSVKKPGSYTLFSQKRILKKY</sequence>
<dbReference type="AlphaFoldDB" id="B0JS68"/>
<reference evidence="2 3" key="1">
    <citation type="journal article" date="2007" name="DNA Res.">
        <title>Complete genomic structure of the bloom-forming toxic cyanobacterium Microcystis aeruginosa NIES-843.</title>
        <authorList>
            <person name="Kaneko T."/>
            <person name="Nakajima N."/>
            <person name="Okamoto S."/>
            <person name="Suzuki I."/>
            <person name="Tanabe Y."/>
            <person name="Tamaoki M."/>
            <person name="Nakamura Y."/>
            <person name="Kasai F."/>
            <person name="Watanabe A."/>
            <person name="Kawashima K."/>
            <person name="Kishida Y."/>
            <person name="Ono A."/>
            <person name="Shimizu Y."/>
            <person name="Takahashi C."/>
            <person name="Minami C."/>
            <person name="Fujishiro T."/>
            <person name="Kohara M."/>
            <person name="Katoh M."/>
            <person name="Nakazaki N."/>
            <person name="Nakayama S."/>
            <person name="Yamada M."/>
            <person name="Tabata S."/>
            <person name="Watanabe M.M."/>
        </authorList>
    </citation>
    <scope>NUCLEOTIDE SEQUENCE [LARGE SCALE GENOMIC DNA]</scope>
    <source>
        <strain evidence="3">NIES-843 / IAM M-247</strain>
    </source>
</reference>
<evidence type="ECO:0000313" key="3">
    <source>
        <dbReference type="Proteomes" id="UP000001510"/>
    </source>
</evidence>
<evidence type="ECO:0000256" key="1">
    <source>
        <dbReference type="SAM" id="Phobius"/>
    </source>
</evidence>
<dbReference type="KEGG" id="mar:MAE_42040"/>
<evidence type="ECO:0000313" key="2">
    <source>
        <dbReference type="EMBL" id="BAG04026.1"/>
    </source>
</evidence>